<feature type="compositionally biased region" description="Polar residues" evidence="1">
    <location>
        <begin position="31"/>
        <end position="43"/>
    </location>
</feature>
<organism evidence="2">
    <name type="scientific">marine sediment metagenome</name>
    <dbReference type="NCBI Taxonomy" id="412755"/>
    <lineage>
        <taxon>unclassified sequences</taxon>
        <taxon>metagenomes</taxon>
        <taxon>ecological metagenomes</taxon>
    </lineage>
</organism>
<feature type="region of interest" description="Disordered" evidence="1">
    <location>
        <begin position="24"/>
        <end position="43"/>
    </location>
</feature>
<dbReference type="EMBL" id="LAZR01007605">
    <property type="protein sequence ID" value="KKM84170.1"/>
    <property type="molecule type" value="Genomic_DNA"/>
</dbReference>
<accession>A0A0F9N5X6</accession>
<dbReference type="AlphaFoldDB" id="A0A0F9N5X6"/>
<protein>
    <submittedName>
        <fullName evidence="2">Uncharacterized protein</fullName>
    </submittedName>
</protein>
<reference evidence="2" key="1">
    <citation type="journal article" date="2015" name="Nature">
        <title>Complex archaea that bridge the gap between prokaryotes and eukaryotes.</title>
        <authorList>
            <person name="Spang A."/>
            <person name="Saw J.H."/>
            <person name="Jorgensen S.L."/>
            <person name="Zaremba-Niedzwiedzka K."/>
            <person name="Martijn J."/>
            <person name="Lind A.E."/>
            <person name="van Eijk R."/>
            <person name="Schleper C."/>
            <person name="Guy L."/>
            <person name="Ettema T.J."/>
        </authorList>
    </citation>
    <scope>NUCLEOTIDE SEQUENCE</scope>
</reference>
<evidence type="ECO:0000313" key="2">
    <source>
        <dbReference type="EMBL" id="KKM84170.1"/>
    </source>
</evidence>
<proteinExistence type="predicted"/>
<comment type="caution">
    <text evidence="2">The sequence shown here is derived from an EMBL/GenBank/DDBJ whole genome shotgun (WGS) entry which is preliminary data.</text>
</comment>
<name>A0A0F9N5X6_9ZZZZ</name>
<sequence length="78" mass="7820">MGDGIPPVPRAISSGHHPTCNNPGSDDCNCGGSSPGNEIPTSQGVHSRCVLHIGCEVYLSPSPEVGVTHVQVKGSGGS</sequence>
<gene>
    <name evidence="2" type="ORF">LCGC14_1301920</name>
</gene>
<evidence type="ECO:0000256" key="1">
    <source>
        <dbReference type="SAM" id="MobiDB-lite"/>
    </source>
</evidence>